<evidence type="ECO:0000313" key="2">
    <source>
        <dbReference type="Proteomes" id="UP000286415"/>
    </source>
</evidence>
<dbReference type="Proteomes" id="UP000286415">
    <property type="component" value="Unassembled WGS sequence"/>
</dbReference>
<reference evidence="1 2" key="2">
    <citation type="journal article" date="2021" name="Genomics">
        <title>High-quality reference genome for Clonorchis sinensis.</title>
        <authorList>
            <person name="Young N.D."/>
            <person name="Stroehlein A.J."/>
            <person name="Kinkar L."/>
            <person name="Wang T."/>
            <person name="Sohn W.M."/>
            <person name="Chang B.C.H."/>
            <person name="Kaur P."/>
            <person name="Weisz D."/>
            <person name="Dudchenko O."/>
            <person name="Aiden E.L."/>
            <person name="Korhonen P.K."/>
            <person name="Gasser R.B."/>
        </authorList>
    </citation>
    <scope>NUCLEOTIDE SEQUENCE [LARGE SCALE GENOMIC DNA]</scope>
    <source>
        <strain evidence="1">Cs-k2</strain>
    </source>
</reference>
<dbReference type="AlphaFoldDB" id="A0A419Q7X9"/>
<organism evidence="1 2">
    <name type="scientific">Clonorchis sinensis</name>
    <name type="common">Chinese liver fluke</name>
    <dbReference type="NCBI Taxonomy" id="79923"/>
    <lineage>
        <taxon>Eukaryota</taxon>
        <taxon>Metazoa</taxon>
        <taxon>Spiralia</taxon>
        <taxon>Lophotrochozoa</taxon>
        <taxon>Platyhelminthes</taxon>
        <taxon>Trematoda</taxon>
        <taxon>Digenea</taxon>
        <taxon>Opisthorchiida</taxon>
        <taxon>Opisthorchiata</taxon>
        <taxon>Opisthorchiidae</taxon>
        <taxon>Clonorchis</taxon>
    </lineage>
</organism>
<sequence length="232" mass="26881">MTSSYDFDYVAKNGSFEPAIRVISPQRLPSLEGVRELRYAKQTQIDVLFKNASLTRCISYLGYDEQYGQYNDECTHAEPEKIADEIHNGRLFKTSRHIVTYVGRVSRCKQIRMENCFQCSSNARPTYFVLFQTGYRAFYICTTVVVFHPTIPHRPLKFRGIPTAKLCERTYDHAIKANSLSKSNIASKFRRSMLQIAPNARRSRADEPSHHPQVPQFIHEYLRKHLIRLGVS</sequence>
<gene>
    <name evidence="1" type="ORF">CSKR_102837</name>
</gene>
<dbReference type="EMBL" id="NIRI02000076">
    <property type="protein sequence ID" value="KAG5442069.1"/>
    <property type="molecule type" value="Genomic_DNA"/>
</dbReference>
<comment type="caution">
    <text evidence="1">The sequence shown here is derived from an EMBL/GenBank/DDBJ whole genome shotgun (WGS) entry which is preliminary data.</text>
</comment>
<proteinExistence type="predicted"/>
<protein>
    <submittedName>
        <fullName evidence="1">Uncharacterized protein</fullName>
    </submittedName>
</protein>
<dbReference type="InParanoid" id="A0A419Q7X9"/>
<evidence type="ECO:0000313" key="1">
    <source>
        <dbReference type="EMBL" id="KAG5442069.1"/>
    </source>
</evidence>
<keyword evidence="2" id="KW-1185">Reference proteome</keyword>
<accession>A0A419Q7X9</accession>
<reference evidence="1 2" key="1">
    <citation type="journal article" date="2018" name="Biotechnol. Adv.">
        <title>Improved genomic resources and new bioinformatic workflow for the carcinogenic parasite Clonorchis sinensis: Biotechnological implications.</title>
        <authorList>
            <person name="Wang D."/>
            <person name="Korhonen P.K."/>
            <person name="Gasser R.B."/>
            <person name="Young N.D."/>
        </authorList>
    </citation>
    <scope>NUCLEOTIDE SEQUENCE [LARGE SCALE GENOMIC DNA]</scope>
    <source>
        <strain evidence="1">Cs-k2</strain>
    </source>
</reference>
<name>A0A419Q7X9_CLOSI</name>